<evidence type="ECO:0000256" key="3">
    <source>
        <dbReference type="ARBA" id="ARBA00022448"/>
    </source>
</evidence>
<keyword evidence="4 14" id="KW-0812">Transmembrane</keyword>
<dbReference type="GO" id="GO:0010043">
    <property type="term" value="P:response to zinc ion"/>
    <property type="evidence" value="ECO:0007669"/>
    <property type="project" value="TreeGrafter"/>
</dbReference>
<dbReference type="GO" id="GO:0046872">
    <property type="term" value="F:metal ion binding"/>
    <property type="evidence" value="ECO:0007669"/>
    <property type="project" value="UniProtKB-KW"/>
</dbReference>
<dbReference type="InterPro" id="IPR050681">
    <property type="entry name" value="CDF/SLC30A"/>
</dbReference>
<dbReference type="AlphaFoldDB" id="A0AAW2HGF4"/>
<dbReference type="GO" id="GO:0030658">
    <property type="term" value="C:transport vesicle membrane"/>
    <property type="evidence" value="ECO:0007669"/>
    <property type="project" value="UniProtKB-SubCell"/>
</dbReference>
<evidence type="ECO:0000256" key="10">
    <source>
        <dbReference type="ARBA" id="ARBA00023136"/>
    </source>
</evidence>
<feature type="transmembrane region" description="Helical" evidence="14">
    <location>
        <begin position="284"/>
        <end position="312"/>
    </location>
</feature>
<feature type="domain" description="Cation efflux protein cytoplasmic" evidence="16">
    <location>
        <begin position="351"/>
        <end position="425"/>
    </location>
</feature>
<name>A0AAW2HGF4_9NEOP</name>
<keyword evidence="7" id="KW-0864">Zinc transport</keyword>
<dbReference type="PANTHER" id="PTHR11562:SF17">
    <property type="entry name" value="RE54080P-RELATED"/>
    <property type="match status" value="1"/>
</dbReference>
<keyword evidence="3" id="KW-0813">Transport</keyword>
<keyword evidence="8 14" id="KW-1133">Transmembrane helix</keyword>
<evidence type="ECO:0000256" key="7">
    <source>
        <dbReference type="ARBA" id="ARBA00022906"/>
    </source>
</evidence>
<keyword evidence="5" id="KW-0479">Metal-binding</keyword>
<evidence type="ECO:0008006" key="18">
    <source>
        <dbReference type="Google" id="ProtNLM"/>
    </source>
</evidence>
<gene>
    <name evidence="17" type="ORF">PYX00_010671</name>
</gene>
<feature type="region of interest" description="Disordered" evidence="13">
    <location>
        <begin position="53"/>
        <end position="72"/>
    </location>
</feature>
<dbReference type="GO" id="GO:0005886">
    <property type="term" value="C:plasma membrane"/>
    <property type="evidence" value="ECO:0007669"/>
    <property type="project" value="TreeGrafter"/>
</dbReference>
<organism evidence="17">
    <name type="scientific">Menopon gallinae</name>
    <name type="common">poultry shaft louse</name>
    <dbReference type="NCBI Taxonomy" id="328185"/>
    <lineage>
        <taxon>Eukaryota</taxon>
        <taxon>Metazoa</taxon>
        <taxon>Ecdysozoa</taxon>
        <taxon>Arthropoda</taxon>
        <taxon>Hexapoda</taxon>
        <taxon>Insecta</taxon>
        <taxon>Pterygota</taxon>
        <taxon>Neoptera</taxon>
        <taxon>Paraneoptera</taxon>
        <taxon>Psocodea</taxon>
        <taxon>Troctomorpha</taxon>
        <taxon>Phthiraptera</taxon>
        <taxon>Amblycera</taxon>
        <taxon>Menoponidae</taxon>
        <taxon>Menopon</taxon>
    </lineage>
</organism>
<dbReference type="PANTHER" id="PTHR11562">
    <property type="entry name" value="CATION EFFLUX PROTEIN/ ZINC TRANSPORTER"/>
    <property type="match status" value="1"/>
</dbReference>
<comment type="similarity">
    <text evidence="2">Belongs to the cation diffusion facilitator (CDF) transporter (TC 2.A.4) family. SLC30A subfamily.</text>
</comment>
<evidence type="ECO:0000256" key="6">
    <source>
        <dbReference type="ARBA" id="ARBA00022833"/>
    </source>
</evidence>
<dbReference type="Gene3D" id="1.20.1510.10">
    <property type="entry name" value="Cation efflux protein transmembrane domain"/>
    <property type="match status" value="1"/>
</dbReference>
<evidence type="ECO:0000256" key="1">
    <source>
        <dbReference type="ARBA" id="ARBA00004638"/>
    </source>
</evidence>
<feature type="transmembrane region" description="Helical" evidence="14">
    <location>
        <begin position="141"/>
        <end position="161"/>
    </location>
</feature>
<dbReference type="Pfam" id="PF16916">
    <property type="entry name" value="ZT_dimer"/>
    <property type="match status" value="1"/>
</dbReference>
<evidence type="ECO:0000256" key="14">
    <source>
        <dbReference type="SAM" id="Phobius"/>
    </source>
</evidence>
<comment type="subcellular location">
    <subcellularLocation>
        <location evidence="1">Cytoplasmic vesicle</location>
        <location evidence="1">Secretory vesicle membrane</location>
        <topology evidence="1">Multi-pass membrane protein</topology>
    </subcellularLocation>
</comment>
<comment type="caution">
    <text evidence="17">The sequence shown here is derived from an EMBL/GenBank/DDBJ whole genome shotgun (WGS) entry which is preliminary data.</text>
</comment>
<evidence type="ECO:0000256" key="9">
    <source>
        <dbReference type="ARBA" id="ARBA00023065"/>
    </source>
</evidence>
<evidence type="ECO:0000256" key="8">
    <source>
        <dbReference type="ARBA" id="ARBA00022989"/>
    </source>
</evidence>
<keyword evidence="10 14" id="KW-0472">Membrane</keyword>
<dbReference type="GO" id="GO:0005385">
    <property type="term" value="F:zinc ion transmembrane transporter activity"/>
    <property type="evidence" value="ECO:0007669"/>
    <property type="project" value="TreeGrafter"/>
</dbReference>
<evidence type="ECO:0000259" key="15">
    <source>
        <dbReference type="Pfam" id="PF01545"/>
    </source>
</evidence>
<keyword evidence="9" id="KW-0406">Ion transport</keyword>
<reference evidence="17" key="1">
    <citation type="journal article" date="2024" name="Gigascience">
        <title>Chromosome-level genome of the poultry shaft louse Menopon gallinae provides insight into the host-switching and adaptive evolution of parasitic lice.</title>
        <authorList>
            <person name="Xu Y."/>
            <person name="Ma L."/>
            <person name="Liu S."/>
            <person name="Liang Y."/>
            <person name="Liu Q."/>
            <person name="He Z."/>
            <person name="Tian L."/>
            <person name="Duan Y."/>
            <person name="Cai W."/>
            <person name="Li H."/>
            <person name="Song F."/>
        </authorList>
    </citation>
    <scope>NUCLEOTIDE SEQUENCE</scope>
    <source>
        <strain evidence="17">Cailab_2023a</strain>
    </source>
</reference>
<dbReference type="Pfam" id="PF01545">
    <property type="entry name" value="Cation_efflux"/>
    <property type="match status" value="1"/>
</dbReference>
<dbReference type="EMBL" id="JARGDH010000005">
    <property type="protein sequence ID" value="KAL0268877.1"/>
    <property type="molecule type" value="Genomic_DNA"/>
</dbReference>
<evidence type="ECO:0000256" key="5">
    <source>
        <dbReference type="ARBA" id="ARBA00022723"/>
    </source>
</evidence>
<comment type="catalytic activity">
    <reaction evidence="12">
        <text>Zn(2+)(in) + 2 H(+)(out) = Zn(2+)(out) + 2 H(+)(in)</text>
        <dbReference type="Rhea" id="RHEA:72627"/>
        <dbReference type="ChEBI" id="CHEBI:15378"/>
        <dbReference type="ChEBI" id="CHEBI:29105"/>
    </reaction>
</comment>
<feature type="compositionally biased region" description="Polar residues" evidence="13">
    <location>
        <begin position="56"/>
        <end position="69"/>
    </location>
</feature>
<evidence type="ECO:0000256" key="13">
    <source>
        <dbReference type="SAM" id="MobiDB-lite"/>
    </source>
</evidence>
<evidence type="ECO:0000256" key="11">
    <source>
        <dbReference type="ARBA" id="ARBA00023329"/>
    </source>
</evidence>
<dbReference type="InterPro" id="IPR027470">
    <property type="entry name" value="Cation_efflux_CTD"/>
</dbReference>
<keyword evidence="6" id="KW-0862">Zinc</keyword>
<feature type="transmembrane region" description="Helical" evidence="14">
    <location>
        <begin position="203"/>
        <end position="230"/>
    </location>
</feature>
<feature type="transmembrane region" description="Helical" evidence="14">
    <location>
        <begin position="242"/>
        <end position="263"/>
    </location>
</feature>
<evidence type="ECO:0000256" key="2">
    <source>
        <dbReference type="ARBA" id="ARBA00008873"/>
    </source>
</evidence>
<proteinExistence type="inferred from homology"/>
<dbReference type="NCBIfam" id="TIGR01297">
    <property type="entry name" value="CDF"/>
    <property type="match status" value="1"/>
</dbReference>
<dbReference type="InterPro" id="IPR058533">
    <property type="entry name" value="Cation_efflux_TM"/>
</dbReference>
<feature type="domain" description="Cation efflux protein transmembrane" evidence="15">
    <location>
        <begin position="141"/>
        <end position="347"/>
    </location>
</feature>
<evidence type="ECO:0000313" key="17">
    <source>
        <dbReference type="EMBL" id="KAL0268877.1"/>
    </source>
</evidence>
<accession>A0AAW2HGF4</accession>
<sequence length="441" mass="48711">MSEDGDSLSPSLHVYSVSFCDSPLEDYFVRDTESLISDPKSPEVVQVIAETESPAEISTSASNQTNKGTNYGGDGGILKGVETVPANPKKFLYCIHGNVKDCCGLTNNGACSQRNSFTEYDNEHCHISEMPHTDTRARRKLIIASILCVIFMIGEGVGGYLSNSLAIATDAAHLLTDFASFMISLFSLWVAGRPATRRMSFGWYRAEVIGALTSVILIWVVTGILVYLAVERIVYQSFEIDAKLMLITSAVGVGVNLIMGLTLHQHGHSHGGTESHSHNQEENINVRAAFIHVLGDFIQSFGVLVAALIIYYKPTWQIVDPICTFLFSALVLLTTFAIIRDTLMVLMEGKPKGIDFVDVTDTFLSIEDVVKVHNLRIWALSLDKIALSAHLAIRPGVNPQKVLMTASKNIRAKYNFFEMTLQIEEFEDKMDNCNQCKMPEK</sequence>
<feature type="transmembrane region" description="Helical" evidence="14">
    <location>
        <begin position="318"/>
        <end position="339"/>
    </location>
</feature>
<keyword evidence="11" id="KW-0968">Cytoplasmic vesicle</keyword>
<dbReference type="FunFam" id="1.20.1510.10:FF:000002">
    <property type="entry name" value="zinc transporter 3 isoform X1"/>
    <property type="match status" value="1"/>
</dbReference>
<dbReference type="InterPro" id="IPR027469">
    <property type="entry name" value="Cation_efflux_TMD_sf"/>
</dbReference>
<dbReference type="InterPro" id="IPR002524">
    <property type="entry name" value="Cation_efflux"/>
</dbReference>
<evidence type="ECO:0000256" key="4">
    <source>
        <dbReference type="ARBA" id="ARBA00022692"/>
    </source>
</evidence>
<evidence type="ECO:0000259" key="16">
    <source>
        <dbReference type="Pfam" id="PF16916"/>
    </source>
</evidence>
<evidence type="ECO:0000256" key="12">
    <source>
        <dbReference type="ARBA" id="ARBA00048349"/>
    </source>
</evidence>
<feature type="transmembrane region" description="Helical" evidence="14">
    <location>
        <begin position="173"/>
        <end position="191"/>
    </location>
</feature>
<dbReference type="SUPFAM" id="SSF161111">
    <property type="entry name" value="Cation efflux protein transmembrane domain-like"/>
    <property type="match status" value="1"/>
</dbReference>
<protein>
    <recommendedName>
        <fullName evidence="18">Zinc transporter 2</fullName>
    </recommendedName>
</protein>